<dbReference type="EMBL" id="GEVM01020674">
    <property type="protein sequence ID" value="JAU85264.1"/>
    <property type="molecule type" value="Transcribed_RNA"/>
</dbReference>
<dbReference type="AlphaFoldDB" id="A0A1J3J078"/>
<proteinExistence type="predicted"/>
<evidence type="ECO:0000313" key="1">
    <source>
        <dbReference type="EMBL" id="JAU85264.1"/>
    </source>
</evidence>
<keyword evidence="1" id="KW-0067">ATP-binding</keyword>
<sequence length="71" mass="7749">MRKIRCELAVIALHDSLTLHFSGVSSSLKLLSQRFNDSFALDYDSSASVRLISLSRSDGKWVVGLGICCSS</sequence>
<dbReference type="GO" id="GO:0004386">
    <property type="term" value="F:helicase activity"/>
    <property type="evidence" value="ECO:0007669"/>
    <property type="project" value="UniProtKB-KW"/>
</dbReference>
<organism evidence="1">
    <name type="scientific">Noccaea caerulescens</name>
    <name type="common">Alpine penny-cress</name>
    <name type="synonym">Thlaspi caerulescens</name>
    <dbReference type="NCBI Taxonomy" id="107243"/>
    <lineage>
        <taxon>Eukaryota</taxon>
        <taxon>Viridiplantae</taxon>
        <taxon>Streptophyta</taxon>
        <taxon>Embryophyta</taxon>
        <taxon>Tracheophyta</taxon>
        <taxon>Spermatophyta</taxon>
        <taxon>Magnoliopsida</taxon>
        <taxon>eudicotyledons</taxon>
        <taxon>Gunneridae</taxon>
        <taxon>Pentapetalae</taxon>
        <taxon>rosids</taxon>
        <taxon>malvids</taxon>
        <taxon>Brassicales</taxon>
        <taxon>Brassicaceae</taxon>
        <taxon>Coluteocarpeae</taxon>
        <taxon>Noccaea</taxon>
    </lineage>
</organism>
<keyword evidence="1" id="KW-0378">Hydrolase</keyword>
<keyword evidence="1" id="KW-0347">Helicase</keyword>
<accession>A0A1J3J078</accession>
<gene>
    <name evidence="1" type="ORF">MP_TR14493_c0_g1_i1_g.41833</name>
</gene>
<name>A0A1J3J078_NOCCA</name>
<keyword evidence="1" id="KW-0547">Nucleotide-binding</keyword>
<protein>
    <submittedName>
        <fullName evidence="1">DEAD-box ATP-dependent RNA helicase 22</fullName>
    </submittedName>
</protein>
<reference evidence="1" key="1">
    <citation type="submission" date="2016-07" db="EMBL/GenBank/DDBJ databases">
        <title>De novo transcriptome assembly of four accessions of the metal hyperaccumulator plant Noccaea caerulescens.</title>
        <authorList>
            <person name="Blande D."/>
            <person name="Halimaa P."/>
            <person name="Tervahauta A.I."/>
            <person name="Aarts M.G."/>
            <person name="Karenlampi S.O."/>
        </authorList>
    </citation>
    <scope>NUCLEOTIDE SEQUENCE</scope>
</reference>